<dbReference type="Proteomes" id="UP000293347">
    <property type="component" value="Unassembled WGS sequence"/>
</dbReference>
<accession>A0A4R0NAV1</accession>
<dbReference type="SUPFAM" id="SSF110857">
    <property type="entry name" value="Gamma-glutamyl cyclotransferase-like"/>
    <property type="match status" value="1"/>
</dbReference>
<name>A0A4R0NAV1_9SPHI</name>
<dbReference type="CDD" id="cd06661">
    <property type="entry name" value="GGCT_like"/>
    <property type="match status" value="1"/>
</dbReference>
<dbReference type="InterPro" id="IPR036568">
    <property type="entry name" value="GGCT-like_sf"/>
</dbReference>
<feature type="domain" description="Gamma-glutamylcyclotransferase AIG2-like" evidence="1">
    <location>
        <begin position="5"/>
        <end position="110"/>
    </location>
</feature>
<dbReference type="GO" id="GO:0016740">
    <property type="term" value="F:transferase activity"/>
    <property type="evidence" value="ECO:0007669"/>
    <property type="project" value="UniProtKB-KW"/>
</dbReference>
<sequence>MAEYLFSYGTLQKDKVQLETFGRLLKGEKDVLTGYTLSSVEITDAEVLAASEQQFHLIAIPTEADTDTIEGVIFEITMEELLAADEYEAEDYKRVKEKFKSGNEAWVYVTAG</sequence>
<dbReference type="OrthoDB" id="9798388at2"/>
<dbReference type="AlphaFoldDB" id="A0A4R0NAV1"/>
<reference evidence="2 3" key="1">
    <citation type="submission" date="2019-02" db="EMBL/GenBank/DDBJ databases">
        <title>Pedobacter sp. RP-1-14 sp. nov., isolated from Arctic soil.</title>
        <authorList>
            <person name="Dahal R.H."/>
        </authorList>
    </citation>
    <scope>NUCLEOTIDE SEQUENCE [LARGE SCALE GENOMIC DNA]</scope>
    <source>
        <strain evidence="2 3">RP-1-14</strain>
    </source>
</reference>
<comment type="caution">
    <text evidence="2">The sequence shown here is derived from an EMBL/GenBank/DDBJ whole genome shotgun (WGS) entry which is preliminary data.</text>
</comment>
<keyword evidence="3" id="KW-1185">Reference proteome</keyword>
<dbReference type="InterPro" id="IPR013024">
    <property type="entry name" value="GGCT-like"/>
</dbReference>
<protein>
    <submittedName>
        <fullName evidence="2">Gamma-glutamylcyclotransferase</fullName>
    </submittedName>
</protein>
<dbReference type="RefSeq" id="WP_131597896.1">
    <property type="nucleotide sequence ID" value="NZ_SJSL01000009.1"/>
</dbReference>
<keyword evidence="2" id="KW-0808">Transferase</keyword>
<organism evidence="2 3">
    <name type="scientific">Pedobacter psychroterrae</name>
    <dbReference type="NCBI Taxonomy" id="2530453"/>
    <lineage>
        <taxon>Bacteria</taxon>
        <taxon>Pseudomonadati</taxon>
        <taxon>Bacteroidota</taxon>
        <taxon>Sphingobacteriia</taxon>
        <taxon>Sphingobacteriales</taxon>
        <taxon>Sphingobacteriaceae</taxon>
        <taxon>Pedobacter</taxon>
    </lineage>
</organism>
<dbReference type="EMBL" id="SJSL01000009">
    <property type="protein sequence ID" value="TCC97378.1"/>
    <property type="molecule type" value="Genomic_DNA"/>
</dbReference>
<gene>
    <name evidence="2" type="ORF">EZ437_20030</name>
</gene>
<dbReference type="Pfam" id="PF06094">
    <property type="entry name" value="GGACT"/>
    <property type="match status" value="1"/>
</dbReference>
<evidence type="ECO:0000313" key="2">
    <source>
        <dbReference type="EMBL" id="TCC97378.1"/>
    </source>
</evidence>
<dbReference type="Gene3D" id="3.10.490.10">
    <property type="entry name" value="Gamma-glutamyl cyclotransferase-like"/>
    <property type="match status" value="1"/>
</dbReference>
<proteinExistence type="predicted"/>
<dbReference type="InterPro" id="IPR009288">
    <property type="entry name" value="AIG2-like_dom"/>
</dbReference>
<evidence type="ECO:0000259" key="1">
    <source>
        <dbReference type="Pfam" id="PF06094"/>
    </source>
</evidence>
<evidence type="ECO:0000313" key="3">
    <source>
        <dbReference type="Proteomes" id="UP000293347"/>
    </source>
</evidence>